<dbReference type="KEGG" id="ppel:H6H00_06955"/>
<keyword evidence="1 2" id="KW-0129">CBS domain</keyword>
<dbReference type="PANTHER" id="PTHR43080">
    <property type="entry name" value="CBS DOMAIN-CONTAINING PROTEIN CBSX3, MITOCHONDRIAL"/>
    <property type="match status" value="1"/>
</dbReference>
<proteinExistence type="predicted"/>
<dbReference type="Proteomes" id="UP000515728">
    <property type="component" value="Chromosome"/>
</dbReference>
<feature type="domain" description="CBS" evidence="3">
    <location>
        <begin position="234"/>
        <end position="280"/>
    </location>
</feature>
<feature type="domain" description="CBS" evidence="3">
    <location>
        <begin position="9"/>
        <end position="66"/>
    </location>
</feature>
<dbReference type="InterPro" id="IPR000644">
    <property type="entry name" value="CBS_dom"/>
</dbReference>
<dbReference type="PROSITE" id="PS51371">
    <property type="entry name" value="CBS"/>
    <property type="match status" value="4"/>
</dbReference>
<keyword evidence="5" id="KW-1185">Reference proteome</keyword>
<evidence type="ECO:0000313" key="4">
    <source>
        <dbReference type="EMBL" id="QNG53676.1"/>
    </source>
</evidence>
<dbReference type="SMART" id="SM00116">
    <property type="entry name" value="CBS"/>
    <property type="match status" value="4"/>
</dbReference>
<feature type="domain" description="CBS" evidence="3">
    <location>
        <begin position="73"/>
        <end position="132"/>
    </location>
</feature>
<evidence type="ECO:0000256" key="2">
    <source>
        <dbReference type="PROSITE-ProRule" id="PRU00703"/>
    </source>
</evidence>
<gene>
    <name evidence="4" type="ORF">H6H00_06955</name>
</gene>
<dbReference type="InterPro" id="IPR046342">
    <property type="entry name" value="CBS_dom_sf"/>
</dbReference>
<evidence type="ECO:0000256" key="1">
    <source>
        <dbReference type="ARBA" id="ARBA00023122"/>
    </source>
</evidence>
<organism evidence="4 5">
    <name type="scientific">Pseudonocardia petroleophila</name>
    <dbReference type="NCBI Taxonomy" id="37331"/>
    <lineage>
        <taxon>Bacteria</taxon>
        <taxon>Bacillati</taxon>
        <taxon>Actinomycetota</taxon>
        <taxon>Actinomycetes</taxon>
        <taxon>Pseudonocardiales</taxon>
        <taxon>Pseudonocardiaceae</taxon>
        <taxon>Pseudonocardia</taxon>
    </lineage>
</organism>
<dbReference type="PANTHER" id="PTHR43080:SF2">
    <property type="entry name" value="CBS DOMAIN-CONTAINING PROTEIN"/>
    <property type="match status" value="1"/>
</dbReference>
<dbReference type="RefSeq" id="WP_185720503.1">
    <property type="nucleotide sequence ID" value="NZ_BAAAWI010000001.1"/>
</dbReference>
<evidence type="ECO:0000313" key="5">
    <source>
        <dbReference type="Proteomes" id="UP000515728"/>
    </source>
</evidence>
<accession>A0A7G7MLL5</accession>
<dbReference type="Gene3D" id="3.10.580.10">
    <property type="entry name" value="CBS-domain"/>
    <property type="match status" value="2"/>
</dbReference>
<name>A0A7G7MLL5_9PSEU</name>
<reference evidence="4 5" key="1">
    <citation type="submission" date="2020-08" db="EMBL/GenBank/DDBJ databases">
        <authorList>
            <person name="Mo P."/>
        </authorList>
    </citation>
    <scope>NUCLEOTIDE SEQUENCE [LARGE SCALE GENOMIC DNA]</scope>
    <source>
        <strain evidence="4 5">CGMCC 4.1532</strain>
    </source>
</reference>
<sequence>MARRVQDVMSRRVVTVRSDAAVSAAVERMRRFGFSALPVVNARHRLVGVVSLLDVLRHRESGGTDADPVDDVMNPDVLAMPPTASPAVVAQRMRSHGELRVMPIVERGTLVGIVTRSDLLRTSEPVGRFGALVRRITGRDDAADEVLIGLARPGRERPSAVASTPVQEVMTREPVTVLPTDPVEVAVELLLARRFTALPVVDADGRLVGVVSEADLLGDRLAGRREPRSVSAVMTRTPVTLPVGATVGEAVELVADRGLRMVPVVDDGVLVGVLSRGDLV</sequence>
<feature type="domain" description="CBS" evidence="3">
    <location>
        <begin position="170"/>
        <end position="226"/>
    </location>
</feature>
<dbReference type="EMBL" id="CP060131">
    <property type="protein sequence ID" value="QNG53676.1"/>
    <property type="molecule type" value="Genomic_DNA"/>
</dbReference>
<protein>
    <submittedName>
        <fullName evidence="4">CBS domain-containing protein</fullName>
    </submittedName>
</protein>
<dbReference type="Pfam" id="PF00571">
    <property type="entry name" value="CBS"/>
    <property type="match status" value="4"/>
</dbReference>
<dbReference type="InterPro" id="IPR051257">
    <property type="entry name" value="Diverse_CBS-Domain"/>
</dbReference>
<evidence type="ECO:0000259" key="3">
    <source>
        <dbReference type="PROSITE" id="PS51371"/>
    </source>
</evidence>
<dbReference type="AlphaFoldDB" id="A0A7G7MLL5"/>
<dbReference type="SUPFAM" id="SSF54631">
    <property type="entry name" value="CBS-domain pair"/>
    <property type="match status" value="2"/>
</dbReference>